<evidence type="ECO:0000256" key="2">
    <source>
        <dbReference type="ARBA" id="ARBA00004394"/>
    </source>
</evidence>
<keyword evidence="10" id="KW-1185">Reference proteome</keyword>
<evidence type="ECO:0000256" key="3">
    <source>
        <dbReference type="ARBA" id="ARBA00022692"/>
    </source>
</evidence>
<accession>A0A9W8HGD4</accession>
<evidence type="ECO:0008006" key="11">
    <source>
        <dbReference type="Google" id="ProtNLM"/>
    </source>
</evidence>
<evidence type="ECO:0000256" key="6">
    <source>
        <dbReference type="ARBA" id="ARBA00023136"/>
    </source>
</evidence>
<dbReference type="InterPro" id="IPR045891">
    <property type="entry name" value="ZIP9"/>
</dbReference>
<evidence type="ECO:0000256" key="7">
    <source>
        <dbReference type="SAM" id="MobiDB-lite"/>
    </source>
</evidence>
<dbReference type="GO" id="GO:0046873">
    <property type="term" value="F:metal ion transmembrane transporter activity"/>
    <property type="evidence" value="ECO:0007669"/>
    <property type="project" value="InterPro"/>
</dbReference>
<evidence type="ECO:0000313" key="10">
    <source>
        <dbReference type="Proteomes" id="UP001140217"/>
    </source>
</evidence>
<feature type="transmembrane region" description="Helical" evidence="8">
    <location>
        <begin position="369"/>
        <end position="390"/>
    </location>
</feature>
<dbReference type="GO" id="GO:0000139">
    <property type="term" value="C:Golgi membrane"/>
    <property type="evidence" value="ECO:0007669"/>
    <property type="project" value="UniProtKB-SubCell"/>
</dbReference>
<organism evidence="9 10">
    <name type="scientific">Coemansia javaensis</name>
    <dbReference type="NCBI Taxonomy" id="2761396"/>
    <lineage>
        <taxon>Eukaryota</taxon>
        <taxon>Fungi</taxon>
        <taxon>Fungi incertae sedis</taxon>
        <taxon>Zoopagomycota</taxon>
        <taxon>Kickxellomycotina</taxon>
        <taxon>Kickxellomycetes</taxon>
        <taxon>Kickxellales</taxon>
        <taxon>Kickxellaceae</taxon>
        <taxon>Coemansia</taxon>
    </lineage>
</organism>
<comment type="subcellular location">
    <subcellularLocation>
        <location evidence="1">Endomembrane system</location>
        <topology evidence="1">Multi-pass membrane protein</topology>
    </subcellularLocation>
    <subcellularLocation>
        <location evidence="2">Golgi apparatus membrane</location>
    </subcellularLocation>
</comment>
<dbReference type="InterPro" id="IPR003689">
    <property type="entry name" value="ZIP"/>
</dbReference>
<proteinExistence type="predicted"/>
<feature type="region of interest" description="Disordered" evidence="7">
    <location>
        <begin position="103"/>
        <end position="167"/>
    </location>
</feature>
<dbReference type="AlphaFoldDB" id="A0A9W8HGD4"/>
<dbReference type="PANTHER" id="PTHR16133:SF0">
    <property type="entry name" value="ZINC_IRON REGULATED TRANSPORTER-RELATED PROTEIN 102B, ISOFORM E"/>
    <property type="match status" value="1"/>
</dbReference>
<dbReference type="EMBL" id="JANBUL010000023">
    <property type="protein sequence ID" value="KAJ2784629.1"/>
    <property type="molecule type" value="Genomic_DNA"/>
</dbReference>
<keyword evidence="5" id="KW-0333">Golgi apparatus</keyword>
<feature type="transmembrane region" description="Helical" evidence="8">
    <location>
        <begin position="249"/>
        <end position="270"/>
    </location>
</feature>
<feature type="region of interest" description="Disordered" evidence="7">
    <location>
        <begin position="175"/>
        <end position="194"/>
    </location>
</feature>
<feature type="transmembrane region" description="Helical" evidence="8">
    <location>
        <begin position="215"/>
        <end position="237"/>
    </location>
</feature>
<evidence type="ECO:0000313" key="9">
    <source>
        <dbReference type="EMBL" id="KAJ2784629.1"/>
    </source>
</evidence>
<feature type="transmembrane region" description="Helical" evidence="8">
    <location>
        <begin position="12"/>
        <end position="28"/>
    </location>
</feature>
<dbReference type="Proteomes" id="UP001140217">
    <property type="component" value="Unassembled WGS sequence"/>
</dbReference>
<reference evidence="9" key="1">
    <citation type="submission" date="2022-07" db="EMBL/GenBank/DDBJ databases">
        <title>Phylogenomic reconstructions and comparative analyses of Kickxellomycotina fungi.</title>
        <authorList>
            <person name="Reynolds N.K."/>
            <person name="Stajich J.E."/>
            <person name="Barry K."/>
            <person name="Grigoriev I.V."/>
            <person name="Crous P."/>
            <person name="Smith M.E."/>
        </authorList>
    </citation>
    <scope>NUCLEOTIDE SEQUENCE</scope>
    <source>
        <strain evidence="9">NBRC 105414</strain>
    </source>
</reference>
<evidence type="ECO:0000256" key="1">
    <source>
        <dbReference type="ARBA" id="ARBA00004127"/>
    </source>
</evidence>
<feature type="compositionally biased region" description="Polar residues" evidence="7">
    <location>
        <begin position="145"/>
        <end position="154"/>
    </location>
</feature>
<dbReference type="OrthoDB" id="19859at2759"/>
<keyword evidence="3 8" id="KW-0812">Transmembrane</keyword>
<feature type="transmembrane region" description="Helical" evidence="8">
    <location>
        <begin position="327"/>
        <end position="348"/>
    </location>
</feature>
<dbReference type="Pfam" id="PF02535">
    <property type="entry name" value="Zip"/>
    <property type="match status" value="1"/>
</dbReference>
<dbReference type="PROSITE" id="PS51257">
    <property type="entry name" value="PROKAR_LIPOPROTEIN"/>
    <property type="match status" value="1"/>
</dbReference>
<feature type="transmembrane region" description="Helical" evidence="8">
    <location>
        <begin position="35"/>
        <end position="56"/>
    </location>
</feature>
<name>A0A9W8HGD4_9FUNG</name>
<evidence type="ECO:0000256" key="8">
    <source>
        <dbReference type="SAM" id="Phobius"/>
    </source>
</evidence>
<gene>
    <name evidence="9" type="ORF">H4R18_001008</name>
</gene>
<feature type="transmembrane region" description="Helical" evidence="8">
    <location>
        <begin position="282"/>
        <end position="307"/>
    </location>
</feature>
<comment type="caution">
    <text evidence="9">The sequence shown here is derived from an EMBL/GenBank/DDBJ whole genome shotgun (WGS) entry which is preliminary data.</text>
</comment>
<protein>
    <recommendedName>
        <fullName evidence="11">Zinc/iron permease</fullName>
    </recommendedName>
</protein>
<keyword evidence="4 8" id="KW-1133">Transmembrane helix</keyword>
<feature type="transmembrane region" description="Helical" evidence="8">
    <location>
        <begin position="76"/>
        <end position="95"/>
    </location>
</feature>
<dbReference type="GO" id="GO:0006829">
    <property type="term" value="P:zinc ion transport"/>
    <property type="evidence" value="ECO:0007669"/>
    <property type="project" value="InterPro"/>
</dbReference>
<sequence length="396" mass="41048">MQPVFRLVLEGLAMFAGSWAAGCVPLYVRMDQAKFSLLALFGAGLLVGAALGVIMPEGVETLTRALQARGGDWVDSANTIISWALVGGFCTMFLVDNALPSGHHHHHHAHGRDETPDNDSAACLDEIPMSPRTTAAVGGAPMTGSEFTLGNHHQPQGAARHPHRRASFDSAISPSADHLHSQWPSDQRPPHQGACRRVLGKLGSALSPRHMPTTLLGILVHSCADGLALGAAVAGSAAQSGDQTSSLEIIVFLALLLHKAPAAFGLVTTLKQQGHPGYRLGVWLTIFAASAPLAALLTFAGFSAAAASPAPAAAHGEAHVQPWAGIVMIYSAGTFLYVAMAHTLAEAVAHAKSLRARAAAGLAAAKPAVARLGIIDMAVLLLGVVLPPLVSKDHDD</sequence>
<evidence type="ECO:0000256" key="4">
    <source>
        <dbReference type="ARBA" id="ARBA00022989"/>
    </source>
</evidence>
<keyword evidence="6 8" id="KW-0472">Membrane</keyword>
<evidence type="ECO:0000256" key="5">
    <source>
        <dbReference type="ARBA" id="ARBA00023034"/>
    </source>
</evidence>
<dbReference type="PANTHER" id="PTHR16133">
    <property type="entry name" value="SOLUTE CARRIER FAMILY 39 ZINC TRANSPORTER , MEMBER 9-RELATED"/>
    <property type="match status" value="1"/>
</dbReference>